<evidence type="ECO:0008006" key="3">
    <source>
        <dbReference type="Google" id="ProtNLM"/>
    </source>
</evidence>
<dbReference type="Pfam" id="PF09526">
    <property type="entry name" value="DUF2387"/>
    <property type="match status" value="1"/>
</dbReference>
<protein>
    <recommendedName>
        <fullName evidence="3">Metal-binding protein</fullName>
    </recommendedName>
</protein>
<evidence type="ECO:0000313" key="1">
    <source>
        <dbReference type="EMBL" id="SCC71402.1"/>
    </source>
</evidence>
<evidence type="ECO:0000313" key="2">
    <source>
        <dbReference type="Proteomes" id="UP000243661"/>
    </source>
</evidence>
<proteinExistence type="predicted"/>
<dbReference type="AlphaFoldDB" id="A0A1C4GTA4"/>
<dbReference type="NCBIfam" id="TIGR02443">
    <property type="entry name" value="YheV family putative zinc ribbon protein"/>
    <property type="match status" value="1"/>
</dbReference>
<accession>A0A1C4GTA4</accession>
<sequence>MRYYVIKVGRTPLKTLKIGGLIDQKVSQMTIKRRFIAGAKCPKCEALDRVVMLISGNDEWIECIECGYSENRPTHIDEPQLPEIADEVGVIQFKPRQPK</sequence>
<reference evidence="1 2" key="1">
    <citation type="submission" date="2016-08" db="EMBL/GenBank/DDBJ databases">
        <authorList>
            <person name="Seilhamer J.J."/>
        </authorList>
    </citation>
    <scope>NUCLEOTIDE SEQUENCE [LARGE SCALE GENOMIC DNA]</scope>
    <source>
        <strain evidence="1 2">ANC 4874</strain>
    </source>
</reference>
<gene>
    <name evidence="1" type="ORF">GA0116959_10432</name>
</gene>
<dbReference type="EMBL" id="FMBK01000004">
    <property type="protein sequence ID" value="SCC71402.1"/>
    <property type="molecule type" value="Genomic_DNA"/>
</dbReference>
<organism evidence="1 2">
    <name type="scientific">Acinetobacter albensis</name>
    <dbReference type="NCBI Taxonomy" id="1673609"/>
    <lineage>
        <taxon>Bacteria</taxon>
        <taxon>Pseudomonadati</taxon>
        <taxon>Pseudomonadota</taxon>
        <taxon>Gammaproteobacteria</taxon>
        <taxon>Moraxellales</taxon>
        <taxon>Moraxellaceae</taxon>
        <taxon>Acinetobacter</taxon>
    </lineage>
</organism>
<dbReference type="InterPro" id="IPR012658">
    <property type="entry name" value="YheV"/>
</dbReference>
<dbReference type="Proteomes" id="UP000243661">
    <property type="component" value="Unassembled WGS sequence"/>
</dbReference>
<name>A0A1C4GTA4_9GAMM</name>